<dbReference type="Gene3D" id="3.40.50.2300">
    <property type="match status" value="1"/>
</dbReference>
<accession>A0ABU6PYF6</accession>
<dbReference type="PANTHER" id="PTHR48111">
    <property type="entry name" value="REGULATOR OF RPOS"/>
    <property type="match status" value="1"/>
</dbReference>
<gene>
    <name evidence="10" type="ORF">P9847_17450</name>
</gene>
<dbReference type="InterPro" id="IPR036388">
    <property type="entry name" value="WH-like_DNA-bd_sf"/>
</dbReference>
<evidence type="ECO:0000313" key="10">
    <source>
        <dbReference type="EMBL" id="MED5019098.1"/>
    </source>
</evidence>
<dbReference type="RefSeq" id="WP_328279823.1">
    <property type="nucleotide sequence ID" value="NZ_JARTLD010000044.1"/>
</dbReference>
<evidence type="ECO:0000256" key="6">
    <source>
        <dbReference type="PROSITE-ProRule" id="PRU00169"/>
    </source>
</evidence>
<keyword evidence="2" id="KW-0902">Two-component regulatory system</keyword>
<dbReference type="CDD" id="cd00383">
    <property type="entry name" value="trans_reg_C"/>
    <property type="match status" value="1"/>
</dbReference>
<proteinExistence type="predicted"/>
<dbReference type="SUPFAM" id="SSF46894">
    <property type="entry name" value="C-terminal effector domain of the bipartite response regulators"/>
    <property type="match status" value="1"/>
</dbReference>
<dbReference type="Pfam" id="PF00072">
    <property type="entry name" value="Response_reg"/>
    <property type="match status" value="1"/>
</dbReference>
<evidence type="ECO:0000259" key="9">
    <source>
        <dbReference type="PROSITE" id="PS51755"/>
    </source>
</evidence>
<dbReference type="Pfam" id="PF00486">
    <property type="entry name" value="Trans_reg_C"/>
    <property type="match status" value="1"/>
</dbReference>
<feature type="DNA-binding region" description="OmpR/PhoB-type" evidence="7">
    <location>
        <begin position="134"/>
        <end position="230"/>
    </location>
</feature>
<dbReference type="PROSITE" id="PS51755">
    <property type="entry name" value="OMPR_PHOB"/>
    <property type="match status" value="1"/>
</dbReference>
<dbReference type="InterPro" id="IPR011006">
    <property type="entry name" value="CheY-like_superfamily"/>
</dbReference>
<dbReference type="SMART" id="SM00448">
    <property type="entry name" value="REC"/>
    <property type="match status" value="1"/>
</dbReference>
<sequence>MDQKRVLVVDDEESIRSAITYALKREGFEVDTAADGEEALQKVSSFRPDMLVLDVMMPKLGGYEVCRRLEDVKGLGILLLTAKNDIVDKVLGLELGADDFMSKPFDIRELVARIKSIVRRLDKGSDGPSAAADSEVYRLEGLKVDTVRRTADIDGVSMDLTPKEFDLLALLVSHAGRVYTREDLLELVWGMEYFGGTRTVDIHIQRLRKKLGQAQYLLQTVYGIGYKAMEK</sequence>
<feature type="modified residue" description="4-aspartylphosphate" evidence="6">
    <location>
        <position position="54"/>
    </location>
</feature>
<dbReference type="InterPro" id="IPR001867">
    <property type="entry name" value="OmpR/PhoB-type_DNA-bd"/>
</dbReference>
<dbReference type="Proteomes" id="UP001343257">
    <property type="component" value="Unassembled WGS sequence"/>
</dbReference>
<evidence type="ECO:0000256" key="5">
    <source>
        <dbReference type="ARBA" id="ARBA00023163"/>
    </source>
</evidence>
<keyword evidence="5" id="KW-0804">Transcription</keyword>
<dbReference type="Gene3D" id="1.10.10.10">
    <property type="entry name" value="Winged helix-like DNA-binding domain superfamily/Winged helix DNA-binding domain"/>
    <property type="match status" value="1"/>
</dbReference>
<dbReference type="EMBL" id="JARTLD010000044">
    <property type="protein sequence ID" value="MED5019098.1"/>
    <property type="molecule type" value="Genomic_DNA"/>
</dbReference>
<evidence type="ECO:0000313" key="11">
    <source>
        <dbReference type="Proteomes" id="UP001343257"/>
    </source>
</evidence>
<comment type="caution">
    <text evidence="10">The sequence shown here is derived from an EMBL/GenBank/DDBJ whole genome shotgun (WGS) entry which is preliminary data.</text>
</comment>
<feature type="domain" description="Response regulatory" evidence="8">
    <location>
        <begin position="5"/>
        <end position="118"/>
    </location>
</feature>
<protein>
    <submittedName>
        <fullName evidence="10">Response regulator transcription factor</fullName>
    </submittedName>
</protein>
<feature type="domain" description="OmpR/PhoB-type" evidence="9">
    <location>
        <begin position="134"/>
        <end position="230"/>
    </location>
</feature>
<evidence type="ECO:0000256" key="4">
    <source>
        <dbReference type="ARBA" id="ARBA00023125"/>
    </source>
</evidence>
<evidence type="ECO:0000256" key="7">
    <source>
        <dbReference type="PROSITE-ProRule" id="PRU01091"/>
    </source>
</evidence>
<keyword evidence="11" id="KW-1185">Reference proteome</keyword>
<evidence type="ECO:0000259" key="8">
    <source>
        <dbReference type="PROSITE" id="PS50110"/>
    </source>
</evidence>
<name>A0ABU6PYF6_9BACL</name>
<evidence type="ECO:0000256" key="1">
    <source>
        <dbReference type="ARBA" id="ARBA00022553"/>
    </source>
</evidence>
<keyword evidence="4 7" id="KW-0238">DNA-binding</keyword>
<dbReference type="InterPro" id="IPR039420">
    <property type="entry name" value="WalR-like"/>
</dbReference>
<dbReference type="SMART" id="SM00862">
    <property type="entry name" value="Trans_reg_C"/>
    <property type="match status" value="1"/>
</dbReference>
<evidence type="ECO:0000256" key="3">
    <source>
        <dbReference type="ARBA" id="ARBA00023015"/>
    </source>
</evidence>
<evidence type="ECO:0000256" key="2">
    <source>
        <dbReference type="ARBA" id="ARBA00023012"/>
    </source>
</evidence>
<dbReference type="InterPro" id="IPR016032">
    <property type="entry name" value="Sig_transdc_resp-reg_C-effctor"/>
</dbReference>
<organism evidence="10 11">
    <name type="scientific">Paenibacillus chibensis</name>
    <dbReference type="NCBI Taxonomy" id="59846"/>
    <lineage>
        <taxon>Bacteria</taxon>
        <taxon>Bacillati</taxon>
        <taxon>Bacillota</taxon>
        <taxon>Bacilli</taxon>
        <taxon>Bacillales</taxon>
        <taxon>Paenibacillaceae</taxon>
        <taxon>Paenibacillus</taxon>
    </lineage>
</organism>
<keyword evidence="3" id="KW-0805">Transcription regulation</keyword>
<dbReference type="InterPro" id="IPR001789">
    <property type="entry name" value="Sig_transdc_resp-reg_receiver"/>
</dbReference>
<dbReference type="PROSITE" id="PS50110">
    <property type="entry name" value="RESPONSE_REGULATORY"/>
    <property type="match status" value="1"/>
</dbReference>
<dbReference type="Gene3D" id="6.10.250.690">
    <property type="match status" value="1"/>
</dbReference>
<dbReference type="SUPFAM" id="SSF52172">
    <property type="entry name" value="CheY-like"/>
    <property type="match status" value="1"/>
</dbReference>
<keyword evidence="1 6" id="KW-0597">Phosphoprotein</keyword>
<reference evidence="10 11" key="1">
    <citation type="submission" date="2023-03" db="EMBL/GenBank/DDBJ databases">
        <title>Bacillus Genome Sequencing.</title>
        <authorList>
            <person name="Dunlap C."/>
        </authorList>
    </citation>
    <scope>NUCLEOTIDE SEQUENCE [LARGE SCALE GENOMIC DNA]</scope>
    <source>
        <strain evidence="10 11">NRS-52</strain>
    </source>
</reference>
<dbReference type="PANTHER" id="PTHR48111:SF73">
    <property type="entry name" value="ALKALINE PHOSPHATASE SYNTHESIS TRANSCRIPTIONAL REGULATORY PROTEIN PHOP"/>
    <property type="match status" value="1"/>
</dbReference>